<feature type="region of interest" description="Disordered" evidence="1">
    <location>
        <begin position="99"/>
        <end position="124"/>
    </location>
</feature>
<keyword evidence="3" id="KW-1185">Reference proteome</keyword>
<gene>
    <name evidence="2" type="ORF">ACFQZ6_23085</name>
</gene>
<evidence type="ECO:0000313" key="3">
    <source>
        <dbReference type="Proteomes" id="UP001597023"/>
    </source>
</evidence>
<dbReference type="RefSeq" id="WP_381612035.1">
    <property type="nucleotide sequence ID" value="NZ_JBHTEB010000001.1"/>
</dbReference>
<organism evidence="2 3">
    <name type="scientific">Streptomyces flavalbus</name>
    <dbReference type="NCBI Taxonomy" id="2665155"/>
    <lineage>
        <taxon>Bacteria</taxon>
        <taxon>Bacillati</taxon>
        <taxon>Actinomycetota</taxon>
        <taxon>Actinomycetes</taxon>
        <taxon>Kitasatosporales</taxon>
        <taxon>Streptomycetaceae</taxon>
        <taxon>Streptomyces</taxon>
    </lineage>
</organism>
<sequence length="124" mass="13380">MKPELRKIFESAESEDRGLTAREVAAVINSIPAEERMARTEILAAVNGAGGADSPEVRDAIAETLKYMEMRATDAREERARLDREAEVRSLVAANSSILTPSTGGRLPLTSGGRSCRRLPNTAP</sequence>
<dbReference type="Proteomes" id="UP001597023">
    <property type="component" value="Unassembled WGS sequence"/>
</dbReference>
<protein>
    <submittedName>
        <fullName evidence="2">Uncharacterized protein</fullName>
    </submittedName>
</protein>
<evidence type="ECO:0000313" key="2">
    <source>
        <dbReference type="EMBL" id="MFD0317048.1"/>
    </source>
</evidence>
<name>A0ABW2WC78_9ACTN</name>
<proteinExistence type="predicted"/>
<dbReference type="EMBL" id="JBHTEB010000001">
    <property type="protein sequence ID" value="MFD0317048.1"/>
    <property type="molecule type" value="Genomic_DNA"/>
</dbReference>
<evidence type="ECO:0000256" key="1">
    <source>
        <dbReference type="SAM" id="MobiDB-lite"/>
    </source>
</evidence>
<reference evidence="3" key="1">
    <citation type="journal article" date="2019" name="Int. J. Syst. Evol. Microbiol.">
        <title>The Global Catalogue of Microorganisms (GCM) 10K type strain sequencing project: providing services to taxonomists for standard genome sequencing and annotation.</title>
        <authorList>
            <consortium name="The Broad Institute Genomics Platform"/>
            <consortium name="The Broad Institute Genome Sequencing Center for Infectious Disease"/>
            <person name="Wu L."/>
            <person name="Ma J."/>
        </authorList>
    </citation>
    <scope>NUCLEOTIDE SEQUENCE [LARGE SCALE GENOMIC DNA]</scope>
    <source>
        <strain evidence="3">CGMCC 4.7400</strain>
    </source>
</reference>
<accession>A0ABW2WC78</accession>
<comment type="caution">
    <text evidence="2">The sequence shown here is derived from an EMBL/GenBank/DDBJ whole genome shotgun (WGS) entry which is preliminary data.</text>
</comment>